<evidence type="ECO:0000256" key="2">
    <source>
        <dbReference type="ARBA" id="ARBA00012438"/>
    </source>
</evidence>
<dbReference type="EC" id="2.7.13.3" evidence="2"/>
<dbReference type="SMART" id="SM00388">
    <property type="entry name" value="HisKA"/>
    <property type="match status" value="1"/>
</dbReference>
<dbReference type="InterPro" id="IPR036097">
    <property type="entry name" value="HisK_dim/P_sf"/>
</dbReference>
<comment type="catalytic activity">
    <reaction evidence="1">
        <text>ATP + protein L-histidine = ADP + protein N-phospho-L-histidine.</text>
        <dbReference type="EC" id="2.7.13.3"/>
    </reaction>
</comment>
<dbReference type="PROSITE" id="PS50109">
    <property type="entry name" value="HIS_KIN"/>
    <property type="match status" value="1"/>
</dbReference>
<dbReference type="Pfam" id="PF02518">
    <property type="entry name" value="HATPase_c"/>
    <property type="match status" value="1"/>
</dbReference>
<dbReference type="Gene3D" id="3.30.450.20">
    <property type="entry name" value="PAS domain"/>
    <property type="match status" value="1"/>
</dbReference>
<feature type="domain" description="Histidine kinase" evidence="5">
    <location>
        <begin position="170"/>
        <end position="377"/>
    </location>
</feature>
<organism evidence="6 7">
    <name type="scientific">Thiohalobacter thiocyanaticus</name>
    <dbReference type="NCBI Taxonomy" id="585455"/>
    <lineage>
        <taxon>Bacteria</taxon>
        <taxon>Pseudomonadati</taxon>
        <taxon>Pseudomonadota</taxon>
        <taxon>Gammaproteobacteria</taxon>
        <taxon>Thiohalobacterales</taxon>
        <taxon>Thiohalobacteraceae</taxon>
        <taxon>Thiohalobacter</taxon>
    </lineage>
</organism>
<dbReference type="Gene3D" id="3.30.565.10">
    <property type="entry name" value="Histidine kinase-like ATPase, C-terminal domain"/>
    <property type="match status" value="1"/>
</dbReference>
<keyword evidence="3" id="KW-0597">Phosphoprotein</keyword>
<evidence type="ECO:0000256" key="1">
    <source>
        <dbReference type="ARBA" id="ARBA00000085"/>
    </source>
</evidence>
<dbReference type="InterPro" id="IPR000014">
    <property type="entry name" value="PAS"/>
</dbReference>
<evidence type="ECO:0000256" key="3">
    <source>
        <dbReference type="ARBA" id="ARBA00022553"/>
    </source>
</evidence>
<accession>A0A1Z4VQW0</accession>
<evidence type="ECO:0000313" key="7">
    <source>
        <dbReference type="Proteomes" id="UP000218765"/>
    </source>
</evidence>
<dbReference type="PRINTS" id="PR00344">
    <property type="entry name" value="BCTRLSENSOR"/>
</dbReference>
<dbReference type="EMBL" id="AP018052">
    <property type="protein sequence ID" value="BAZ93865.1"/>
    <property type="molecule type" value="Genomic_DNA"/>
</dbReference>
<keyword evidence="7" id="KW-1185">Reference proteome</keyword>
<dbReference type="SUPFAM" id="SSF55874">
    <property type="entry name" value="ATPase domain of HSP90 chaperone/DNA topoisomerase II/histidine kinase"/>
    <property type="match status" value="1"/>
</dbReference>
<dbReference type="InterPro" id="IPR003661">
    <property type="entry name" value="HisK_dim/P_dom"/>
</dbReference>
<keyword evidence="6" id="KW-0808">Transferase</keyword>
<dbReference type="AlphaFoldDB" id="A0A1Z4VQW0"/>
<proteinExistence type="predicted"/>
<protein>
    <recommendedName>
        <fullName evidence="2">histidine kinase</fullName>
        <ecNumber evidence="2">2.7.13.3</ecNumber>
    </recommendedName>
</protein>
<dbReference type="InterPro" id="IPR005467">
    <property type="entry name" value="His_kinase_dom"/>
</dbReference>
<dbReference type="Pfam" id="PF00512">
    <property type="entry name" value="HisKA"/>
    <property type="match status" value="1"/>
</dbReference>
<evidence type="ECO:0000256" key="4">
    <source>
        <dbReference type="SAM" id="Coils"/>
    </source>
</evidence>
<feature type="coiled-coil region" evidence="4">
    <location>
        <begin position="24"/>
        <end position="51"/>
    </location>
</feature>
<reference evidence="6 7" key="1">
    <citation type="submission" date="2017-05" db="EMBL/GenBank/DDBJ databases">
        <title>Thiocyanate degradation by Thiohalobacter thiocyanaticus FOKN1.</title>
        <authorList>
            <person name="Oshiki M."/>
            <person name="Fukushima T."/>
            <person name="Kawano S."/>
            <person name="Nakagawa J."/>
        </authorList>
    </citation>
    <scope>NUCLEOTIDE SEQUENCE [LARGE SCALE GENOMIC DNA]</scope>
    <source>
        <strain evidence="6 7">FOKN1</strain>
    </source>
</reference>
<dbReference type="CDD" id="cd00130">
    <property type="entry name" value="PAS"/>
    <property type="match status" value="1"/>
</dbReference>
<name>A0A1Z4VQW0_9GAMM</name>
<dbReference type="CDD" id="cd00082">
    <property type="entry name" value="HisKA"/>
    <property type="match status" value="1"/>
</dbReference>
<dbReference type="PANTHER" id="PTHR43065:SF29">
    <property type="entry name" value="SENSOR PROTEIN KINASE FLES"/>
    <property type="match status" value="1"/>
</dbReference>
<dbReference type="Pfam" id="PF13188">
    <property type="entry name" value="PAS_8"/>
    <property type="match status" value="1"/>
</dbReference>
<dbReference type="RefSeq" id="WP_172844272.1">
    <property type="nucleotide sequence ID" value="NZ_AP018052.1"/>
</dbReference>
<dbReference type="InterPro" id="IPR004358">
    <property type="entry name" value="Sig_transdc_His_kin-like_C"/>
</dbReference>
<keyword evidence="4" id="KW-0175">Coiled coil</keyword>
<dbReference type="InterPro" id="IPR003594">
    <property type="entry name" value="HATPase_dom"/>
</dbReference>
<evidence type="ECO:0000259" key="5">
    <source>
        <dbReference type="PROSITE" id="PS50109"/>
    </source>
</evidence>
<dbReference type="SUPFAM" id="SSF55785">
    <property type="entry name" value="PYP-like sensor domain (PAS domain)"/>
    <property type="match status" value="1"/>
</dbReference>
<dbReference type="GO" id="GO:0000155">
    <property type="term" value="F:phosphorelay sensor kinase activity"/>
    <property type="evidence" value="ECO:0007669"/>
    <property type="project" value="InterPro"/>
</dbReference>
<dbReference type="Proteomes" id="UP000218765">
    <property type="component" value="Chromosome"/>
</dbReference>
<dbReference type="PANTHER" id="PTHR43065">
    <property type="entry name" value="SENSOR HISTIDINE KINASE"/>
    <property type="match status" value="1"/>
</dbReference>
<dbReference type="InterPro" id="IPR035965">
    <property type="entry name" value="PAS-like_dom_sf"/>
</dbReference>
<keyword evidence="6" id="KW-0418">Kinase</keyword>
<dbReference type="SUPFAM" id="SSF47384">
    <property type="entry name" value="Homodimeric domain of signal transducing histidine kinase"/>
    <property type="match status" value="1"/>
</dbReference>
<evidence type="ECO:0000313" key="6">
    <source>
        <dbReference type="EMBL" id="BAZ93865.1"/>
    </source>
</evidence>
<dbReference type="SMART" id="SM00387">
    <property type="entry name" value="HATPase_c"/>
    <property type="match status" value="1"/>
</dbReference>
<dbReference type="Gene3D" id="1.10.287.130">
    <property type="match status" value="1"/>
</dbReference>
<gene>
    <name evidence="6" type="ORF">FOKN1_1469</name>
</gene>
<dbReference type="CDD" id="cd00075">
    <property type="entry name" value="HATPase"/>
    <property type="match status" value="1"/>
</dbReference>
<sequence>MAAASAQPDPQQLQEAFQAFNRMSSALEHSYRELEQQVAGLNRELAASRSERLQLADRLETLIAALPGGVLVLDADDRVSECNPMARDLLGTPLVGATWDSIRRRCFDAPGSDGHDIRLYDGRWIRISERPLDAGTGRILLINEITETRRLTEALNRQQRLSAMGEMLAGLAHQLRTPLSAALLYASQLSSMDSADHRPQQLGGRIVERLRHLERMVNDMLAFARGGQGGEAEALPLGRLLQTLEQQLVPQLAGVDWHCDCSDPQVPVQGDETALVGALSNLVINARQAAVQTPVIRVTAEQQADGAVLIRVSDNGPGIPADVCEHIFEPFFTTRAKGTGLGLAVVRATVEAHRGEISVLSEAGAGTTFSLRLPPAPLAGALASGAAGADISKQGVSA</sequence>
<dbReference type="KEGG" id="ttc:FOKN1_1469"/>
<dbReference type="InterPro" id="IPR036890">
    <property type="entry name" value="HATPase_C_sf"/>
</dbReference>